<feature type="domain" description="PDZ" evidence="5">
    <location>
        <begin position="100"/>
        <end position="170"/>
    </location>
</feature>
<evidence type="ECO:0000259" key="5">
    <source>
        <dbReference type="PROSITE" id="PS50106"/>
    </source>
</evidence>
<keyword evidence="4" id="KW-0720">Serine protease</keyword>
<dbReference type="PROSITE" id="PS50106">
    <property type="entry name" value="PDZ"/>
    <property type="match status" value="1"/>
</dbReference>
<dbReference type="GO" id="GO:0004252">
    <property type="term" value="F:serine-type endopeptidase activity"/>
    <property type="evidence" value="ECO:0007669"/>
    <property type="project" value="UniProtKB-EC"/>
</dbReference>
<evidence type="ECO:0000313" key="6">
    <source>
        <dbReference type="EMBL" id="VAX38734.1"/>
    </source>
</evidence>
<accession>A0A3B1DRI1</accession>
<comment type="similarity">
    <text evidence="1">Belongs to the peptidase S41A family.</text>
</comment>
<dbReference type="EMBL" id="UOGL01000252">
    <property type="protein sequence ID" value="VAX38734.1"/>
    <property type="molecule type" value="Genomic_DNA"/>
</dbReference>
<evidence type="ECO:0000256" key="2">
    <source>
        <dbReference type="ARBA" id="ARBA00022670"/>
    </source>
</evidence>
<dbReference type="Gene3D" id="2.30.42.10">
    <property type="match status" value="1"/>
</dbReference>
<dbReference type="InterPro" id="IPR041489">
    <property type="entry name" value="PDZ_6"/>
</dbReference>
<name>A0A3B1DRI1_9ZZZZ</name>
<gene>
    <name evidence="6" type="ORF">MNBD_PLANCTO02-1394</name>
</gene>
<dbReference type="SMART" id="SM00228">
    <property type="entry name" value="PDZ"/>
    <property type="match status" value="1"/>
</dbReference>
<dbReference type="PANTHER" id="PTHR32060">
    <property type="entry name" value="TAIL-SPECIFIC PROTEASE"/>
    <property type="match status" value="1"/>
</dbReference>
<dbReference type="Gene3D" id="3.30.750.44">
    <property type="match status" value="1"/>
</dbReference>
<dbReference type="Pfam" id="PF17820">
    <property type="entry name" value="PDZ_6"/>
    <property type="match status" value="1"/>
</dbReference>
<proteinExistence type="inferred from homology"/>
<dbReference type="SMART" id="SM00245">
    <property type="entry name" value="TSPc"/>
    <property type="match status" value="1"/>
</dbReference>
<keyword evidence="2 6" id="KW-0645">Protease</keyword>
<protein>
    <submittedName>
        <fullName evidence="6">Carboxyl-terminal protease</fullName>
        <ecNumber evidence="6">3.4.21.102</ecNumber>
    </submittedName>
</protein>
<dbReference type="Pfam" id="PF03572">
    <property type="entry name" value="Peptidase_S41"/>
    <property type="match status" value="1"/>
</dbReference>
<dbReference type="EC" id="3.4.21.102" evidence="6"/>
<dbReference type="GO" id="GO:0006508">
    <property type="term" value="P:proteolysis"/>
    <property type="evidence" value="ECO:0007669"/>
    <property type="project" value="UniProtKB-KW"/>
</dbReference>
<dbReference type="InterPro" id="IPR001478">
    <property type="entry name" value="PDZ"/>
</dbReference>
<dbReference type="InterPro" id="IPR036034">
    <property type="entry name" value="PDZ_sf"/>
</dbReference>
<organism evidence="6">
    <name type="scientific">hydrothermal vent metagenome</name>
    <dbReference type="NCBI Taxonomy" id="652676"/>
    <lineage>
        <taxon>unclassified sequences</taxon>
        <taxon>metagenomes</taxon>
        <taxon>ecological metagenomes</taxon>
    </lineage>
</organism>
<dbReference type="Pfam" id="PF22694">
    <property type="entry name" value="CtpB_N-like"/>
    <property type="match status" value="1"/>
</dbReference>
<dbReference type="GO" id="GO:0007165">
    <property type="term" value="P:signal transduction"/>
    <property type="evidence" value="ECO:0007669"/>
    <property type="project" value="TreeGrafter"/>
</dbReference>
<evidence type="ECO:0000256" key="1">
    <source>
        <dbReference type="ARBA" id="ARBA00009179"/>
    </source>
</evidence>
<dbReference type="PANTHER" id="PTHR32060:SF30">
    <property type="entry name" value="CARBOXY-TERMINAL PROCESSING PROTEASE CTPA"/>
    <property type="match status" value="1"/>
</dbReference>
<reference evidence="6" key="1">
    <citation type="submission" date="2018-06" db="EMBL/GenBank/DDBJ databases">
        <authorList>
            <person name="Zhirakovskaya E."/>
        </authorList>
    </citation>
    <scope>NUCLEOTIDE SEQUENCE</scope>
</reference>
<dbReference type="AlphaFoldDB" id="A0A3B1DRI1"/>
<dbReference type="InterPro" id="IPR029045">
    <property type="entry name" value="ClpP/crotonase-like_dom_sf"/>
</dbReference>
<sequence>MSFKTQSRQNWILVFSHIILFCVTFASAALFAQDKKDTKEKKKLTTEEYYKMMKVFADTFEQIDRNYVKEVDSRELMEAAIAGMLLKLDRYSSYISPKDLARFNQSVEQEFGGIGIQVQVDAKTNRLVVTSPMPGTPAYKGGVRAGDIIMEIEGKPALGFTIDDAVKLIKGKAGGVVNIGVRHVGENKVVKIRLVREIIRVSTVLGDRYKKEDKWNYMLDEKNKIGYIRLTNFSRHSAEELNKALKILQKEKMKGLVLDLRFNPGGLLSQAITISDMFIEKGKIVSTKGRNTPEQTWNAKKPGTLPNFPMTVLINHYSASASEILSACLQDHQRAVVIGERSWGKGSVQNVIKLEGGNSALKLTIASYHRPSGKNIHRFPGAKKTDEWGVMPNKGFKIPIKLKEWQKYLIYRRKRDVLGKKNPPKSDYKDKQLEKAREYLLQQFAGSKAAAFNDALPQKSSLKNIEVIKQSLKKKAKARAEILKHFTQQRAA</sequence>
<dbReference type="SUPFAM" id="SSF52096">
    <property type="entry name" value="ClpP/crotonase"/>
    <property type="match status" value="1"/>
</dbReference>
<keyword evidence="3 6" id="KW-0378">Hydrolase</keyword>
<dbReference type="InterPro" id="IPR005151">
    <property type="entry name" value="Tail-specific_protease"/>
</dbReference>
<dbReference type="InterPro" id="IPR055210">
    <property type="entry name" value="CtpA/B_N"/>
</dbReference>
<evidence type="ECO:0000256" key="3">
    <source>
        <dbReference type="ARBA" id="ARBA00022801"/>
    </source>
</evidence>
<dbReference type="Gene3D" id="3.90.226.10">
    <property type="entry name" value="2-enoyl-CoA Hydratase, Chain A, domain 1"/>
    <property type="match status" value="1"/>
</dbReference>
<dbReference type="NCBIfam" id="TIGR00225">
    <property type="entry name" value="prc"/>
    <property type="match status" value="1"/>
</dbReference>
<dbReference type="GO" id="GO:0030288">
    <property type="term" value="C:outer membrane-bounded periplasmic space"/>
    <property type="evidence" value="ECO:0007669"/>
    <property type="project" value="TreeGrafter"/>
</dbReference>
<dbReference type="CDD" id="cd06782">
    <property type="entry name" value="cpPDZ_CPP-like"/>
    <property type="match status" value="1"/>
</dbReference>
<evidence type="ECO:0000256" key="4">
    <source>
        <dbReference type="ARBA" id="ARBA00022825"/>
    </source>
</evidence>
<dbReference type="SUPFAM" id="SSF50156">
    <property type="entry name" value="PDZ domain-like"/>
    <property type="match status" value="1"/>
</dbReference>
<dbReference type="InterPro" id="IPR004447">
    <property type="entry name" value="Peptidase_S41A"/>
</dbReference>
<dbReference type="CDD" id="cd07560">
    <property type="entry name" value="Peptidase_S41_CPP"/>
    <property type="match status" value="1"/>
</dbReference>